<sequence>MHHRLLPTRRRTALALLAASMLLAAGTQAVHAAEHFCGQRTAHHIDKALGAASERSGGVTVDLIDAQNAAYAAWDKELNRIYAQVLKAAGPGRRDTLRAAQRAWLAFDTAQGQWDSAVFADQGSSAALNIGGAALERRRARVCKLTEDLDSLKDSQ</sequence>
<evidence type="ECO:0000259" key="2">
    <source>
        <dbReference type="Pfam" id="PF07007"/>
    </source>
</evidence>
<feature type="signal peptide" evidence="1">
    <location>
        <begin position="1"/>
        <end position="32"/>
    </location>
</feature>
<evidence type="ECO:0000313" key="3">
    <source>
        <dbReference type="EMBL" id="OYD48321.1"/>
    </source>
</evidence>
<name>A0A235EH13_9BURK</name>
<dbReference type="Gene3D" id="1.20.1270.180">
    <property type="match status" value="1"/>
</dbReference>
<comment type="caution">
    <text evidence="3">The sequence shown here is derived from an EMBL/GenBank/DDBJ whole genome shotgun (WGS) entry which is preliminary data.</text>
</comment>
<keyword evidence="1" id="KW-0732">Signal</keyword>
<reference evidence="3 4" key="1">
    <citation type="submission" date="2017-07" db="EMBL/GenBank/DDBJ databases">
        <title>Acidovorax KNDSW TSA 6 genome sequence and assembly.</title>
        <authorList>
            <person name="Mayilraj S."/>
        </authorList>
    </citation>
    <scope>NUCLEOTIDE SEQUENCE [LARGE SCALE GENOMIC DNA]</scope>
    <source>
        <strain evidence="3 4">KNDSW-TSA6</strain>
    </source>
</reference>
<organism evidence="3 4">
    <name type="scientific">Acidovorax kalamii</name>
    <dbReference type="NCBI Taxonomy" id="2004485"/>
    <lineage>
        <taxon>Bacteria</taxon>
        <taxon>Pseudomonadati</taxon>
        <taxon>Pseudomonadota</taxon>
        <taxon>Betaproteobacteria</taxon>
        <taxon>Burkholderiales</taxon>
        <taxon>Comamonadaceae</taxon>
        <taxon>Acidovorax</taxon>
    </lineage>
</organism>
<proteinExistence type="predicted"/>
<dbReference type="EMBL" id="NOIG01000012">
    <property type="protein sequence ID" value="OYD48321.1"/>
    <property type="molecule type" value="Genomic_DNA"/>
</dbReference>
<dbReference type="Pfam" id="PF07007">
    <property type="entry name" value="LprI"/>
    <property type="match status" value="1"/>
</dbReference>
<dbReference type="AlphaFoldDB" id="A0A235EH13"/>
<feature type="domain" description="Lysozyme inhibitor LprI-like N-terminal" evidence="2">
    <location>
        <begin position="54"/>
        <end position="141"/>
    </location>
</feature>
<evidence type="ECO:0000313" key="4">
    <source>
        <dbReference type="Proteomes" id="UP000215441"/>
    </source>
</evidence>
<feature type="chain" id="PRO_5011303348" description="Lysozyme inhibitor LprI-like N-terminal domain-containing protein" evidence="1">
    <location>
        <begin position="33"/>
        <end position="156"/>
    </location>
</feature>
<dbReference type="OrthoDB" id="7340239at2"/>
<dbReference type="InterPro" id="IPR009739">
    <property type="entry name" value="LprI-like_N"/>
</dbReference>
<evidence type="ECO:0000256" key="1">
    <source>
        <dbReference type="SAM" id="SignalP"/>
    </source>
</evidence>
<gene>
    <name evidence="3" type="ORF">CBY09_20025</name>
</gene>
<dbReference type="Proteomes" id="UP000215441">
    <property type="component" value="Unassembled WGS sequence"/>
</dbReference>
<protein>
    <recommendedName>
        <fullName evidence="2">Lysozyme inhibitor LprI-like N-terminal domain-containing protein</fullName>
    </recommendedName>
</protein>
<dbReference type="RefSeq" id="WP_094291328.1">
    <property type="nucleotide sequence ID" value="NZ_NOIG01000012.1"/>
</dbReference>
<accession>A0A235EH13</accession>
<keyword evidence="4" id="KW-1185">Reference proteome</keyword>